<dbReference type="Proteomes" id="UP000095553">
    <property type="component" value="Unassembled WGS sequence"/>
</dbReference>
<evidence type="ECO:0000256" key="1">
    <source>
        <dbReference type="ARBA" id="ARBA00022618"/>
    </source>
</evidence>
<dbReference type="PANTHER" id="PTHR38429">
    <property type="entry name" value="SEPTATION PROTEIN SPOVG-RELATED"/>
    <property type="match status" value="1"/>
</dbReference>
<evidence type="ECO:0000313" key="4">
    <source>
        <dbReference type="EMBL" id="CUN02745.1"/>
    </source>
</evidence>
<dbReference type="RefSeq" id="WP_055073046.1">
    <property type="nucleotide sequence ID" value="NZ_CYXY01000012.1"/>
</dbReference>
<dbReference type="GO" id="GO:0000917">
    <property type="term" value="P:division septum assembly"/>
    <property type="evidence" value="ECO:0007669"/>
    <property type="project" value="UniProtKB-KW"/>
</dbReference>
<protein>
    <submittedName>
        <fullName evidence="4">Putative septation protein spoVG</fullName>
    </submittedName>
</protein>
<keyword evidence="3" id="KW-0131">Cell cycle</keyword>
<dbReference type="InterPro" id="IPR007170">
    <property type="entry name" value="SpoVG"/>
</dbReference>
<dbReference type="InterPro" id="IPR036751">
    <property type="entry name" value="SpoVG_sf"/>
</dbReference>
<accession>A0A173TLJ7</accession>
<organism evidence="4 5">
    <name type="scientific">Anaerostipes hadrus</name>
    <dbReference type="NCBI Taxonomy" id="649756"/>
    <lineage>
        <taxon>Bacteria</taxon>
        <taxon>Bacillati</taxon>
        <taxon>Bacillota</taxon>
        <taxon>Clostridia</taxon>
        <taxon>Lachnospirales</taxon>
        <taxon>Lachnospiraceae</taxon>
        <taxon>Anaerostipes</taxon>
    </lineage>
</organism>
<keyword evidence="1" id="KW-0132">Cell division</keyword>
<keyword evidence="2" id="KW-0717">Septation</keyword>
<dbReference type="EMBL" id="CYXY01000012">
    <property type="protein sequence ID" value="CUN02745.1"/>
    <property type="molecule type" value="Genomic_DNA"/>
</dbReference>
<name>A0A173TLJ7_ANAHA</name>
<dbReference type="PANTHER" id="PTHR38429:SF1">
    <property type="entry name" value="SEPTATION PROTEIN SPOVG-RELATED"/>
    <property type="match status" value="1"/>
</dbReference>
<dbReference type="Gene3D" id="3.30.1120.40">
    <property type="entry name" value="Stage V sporulation protein G"/>
    <property type="match status" value="2"/>
</dbReference>
<dbReference type="Pfam" id="PF04026">
    <property type="entry name" value="SpoVG"/>
    <property type="match status" value="2"/>
</dbReference>
<evidence type="ECO:0000313" key="5">
    <source>
        <dbReference type="Proteomes" id="UP000095553"/>
    </source>
</evidence>
<dbReference type="AlphaFoldDB" id="A0A173TLJ7"/>
<evidence type="ECO:0000256" key="3">
    <source>
        <dbReference type="ARBA" id="ARBA00023306"/>
    </source>
</evidence>
<proteinExistence type="predicted"/>
<dbReference type="GO" id="GO:0030435">
    <property type="term" value="P:sporulation resulting in formation of a cellular spore"/>
    <property type="evidence" value="ECO:0007669"/>
    <property type="project" value="InterPro"/>
</dbReference>
<sequence>MNIRINHMQLINKENDHTLAICEIILNECFRIRGVKLMKSAHGIFLSMPSVRRKDHEYHNIAFPVTREVREEIFQKIKTEYEHLLCLKEEIKKEDITVKIYPVEEPGNFCAYATINIKDMIAVNSIRIIDSVEGMFITMPSFRKGDEYVSICSPITKEFGNLLKEIILEAYQEKMREYIMKRPEDLEKEKEESVNEPE</sequence>
<gene>
    <name evidence="4" type="primary">spoVG_2</name>
    <name evidence="4" type="ORF">ERS852571_02063</name>
</gene>
<dbReference type="SUPFAM" id="SSF160537">
    <property type="entry name" value="SpoVG-like"/>
    <property type="match status" value="2"/>
</dbReference>
<evidence type="ECO:0000256" key="2">
    <source>
        <dbReference type="ARBA" id="ARBA00023210"/>
    </source>
</evidence>
<reference evidence="4 5" key="1">
    <citation type="submission" date="2015-09" db="EMBL/GenBank/DDBJ databases">
        <authorList>
            <consortium name="Pathogen Informatics"/>
        </authorList>
    </citation>
    <scope>NUCLEOTIDE SEQUENCE [LARGE SCALE GENOMIC DNA]</scope>
    <source>
        <strain evidence="4 5">2789STDY5834959</strain>
    </source>
</reference>